<dbReference type="Proteomes" id="UP000277582">
    <property type="component" value="Unassembled WGS sequence"/>
</dbReference>
<dbReference type="EMBL" id="RCOS01000062">
    <property type="protein sequence ID" value="RSN76251.1"/>
    <property type="molecule type" value="Genomic_DNA"/>
</dbReference>
<keyword evidence="3" id="KW-1185">Reference proteome</keyword>
<reference evidence="2 3" key="1">
    <citation type="submission" date="2018-10" db="EMBL/GenBank/DDBJ databases">
        <title>Co-occurring genomic capacity for anaerobic methane metabolism and dissimilatory sulfite reduction discovered in the Korarchaeota.</title>
        <authorList>
            <person name="Mckay L.J."/>
            <person name="Dlakic M."/>
            <person name="Fields M.W."/>
            <person name="Delmont T.O."/>
            <person name="Eren A.M."/>
            <person name="Jay Z.J."/>
            <person name="Klingelsmith K.B."/>
            <person name="Rusch D.B."/>
            <person name="Inskeep W.P."/>
        </authorList>
    </citation>
    <scope>NUCLEOTIDE SEQUENCE [LARGE SCALE GENOMIC DNA]</scope>
    <source>
        <strain evidence="2 3">MDKW</strain>
    </source>
</reference>
<evidence type="ECO:0000313" key="3">
    <source>
        <dbReference type="Proteomes" id="UP000277582"/>
    </source>
</evidence>
<accession>A0A3R9R728</accession>
<proteinExistence type="predicted"/>
<dbReference type="Gene3D" id="1.10.10.10">
    <property type="entry name" value="Winged helix-like DNA-binding domain superfamily/Winged helix DNA-binding domain"/>
    <property type="match status" value="1"/>
</dbReference>
<dbReference type="GO" id="GO:0006260">
    <property type="term" value="P:DNA replication"/>
    <property type="evidence" value="ECO:0007669"/>
    <property type="project" value="InterPro"/>
</dbReference>
<dbReference type="InterPro" id="IPR036388">
    <property type="entry name" value="WH-like_DNA-bd_sf"/>
</dbReference>
<dbReference type="InterPro" id="IPR006497">
    <property type="entry name" value="Phage_lambda_VrpO_N"/>
</dbReference>
<dbReference type="AlphaFoldDB" id="A0A3R9R728"/>
<dbReference type="Pfam" id="PF04492">
    <property type="entry name" value="Phage_rep_O"/>
    <property type="match status" value="1"/>
</dbReference>
<sequence length="102" mass="12217">MAYTKIENKILDKILTSNFTKRQLKILLFIIRFSYGLGRKYAVLKKRDFYFTGILPYYVEEELKKLILRGVIKWNPKLGISWINRNLKEWVDKGQKVDLFKG</sequence>
<protein>
    <recommendedName>
        <fullName evidence="1">Bacteriophage lambda Replication protein O N-terminal domain-containing protein</fullName>
    </recommendedName>
</protein>
<evidence type="ECO:0000259" key="1">
    <source>
        <dbReference type="Pfam" id="PF04492"/>
    </source>
</evidence>
<comment type="caution">
    <text evidence="2">The sequence shown here is derived from an EMBL/GenBank/DDBJ whole genome shotgun (WGS) entry which is preliminary data.</text>
</comment>
<evidence type="ECO:0000313" key="2">
    <source>
        <dbReference type="EMBL" id="RSN76251.1"/>
    </source>
</evidence>
<gene>
    <name evidence="2" type="ORF">D6D85_04685</name>
</gene>
<dbReference type="RefSeq" id="WP_125670874.1">
    <property type="nucleotide sequence ID" value="NZ_RCOS01000062.1"/>
</dbReference>
<feature type="domain" description="Bacteriophage lambda Replication protein O N-terminal" evidence="1">
    <location>
        <begin position="3"/>
        <end position="90"/>
    </location>
</feature>
<organism evidence="2 3">
    <name type="scientific">Candidatus Methanodesulfokora washburnensis</name>
    <dbReference type="NCBI Taxonomy" id="2478471"/>
    <lineage>
        <taxon>Archaea</taxon>
        <taxon>Thermoproteota</taxon>
        <taxon>Candidatus Korarchaeia</taxon>
        <taxon>Candidatus Korarchaeia incertae sedis</taxon>
        <taxon>Candidatus Methanodesulfokora</taxon>
    </lineage>
</organism>
<name>A0A3R9R728_9CREN</name>